<evidence type="ECO:0000256" key="1">
    <source>
        <dbReference type="ARBA" id="ARBA00022490"/>
    </source>
</evidence>
<dbReference type="PANTHER" id="PTHR19136">
    <property type="entry name" value="MOLYBDENUM COFACTOR GUANYLYLTRANSFERASE"/>
    <property type="match status" value="1"/>
</dbReference>
<sequence>MTENLDAVVLAGGAATRMGGADKPGLTVAGRTLLEHVVGAVRAHAPHADVVVVGPERDSPRARYVREDPPGAGPVPALRTGLALVRAERVALLAADLPHLAPSHLADLRAALRGGEAGEAHGAVFVDATGREQWLTGVWDTAALRAALDDYTGRSLHRLLGPLDPARVPLTGAPEEFDVDTPEALDRARAAWTPGDSGRS</sequence>
<keyword evidence="4" id="KW-0547">Nucleotide-binding</keyword>
<evidence type="ECO:0000313" key="9">
    <source>
        <dbReference type="EMBL" id="QVJ00476.1"/>
    </source>
</evidence>
<dbReference type="SUPFAM" id="SSF53448">
    <property type="entry name" value="Nucleotide-diphospho-sugar transferases"/>
    <property type="match status" value="1"/>
</dbReference>
<dbReference type="KEGG" id="nec:KGD82_17270"/>
<dbReference type="Proteomes" id="UP000682416">
    <property type="component" value="Chromosome"/>
</dbReference>
<evidence type="ECO:0000256" key="3">
    <source>
        <dbReference type="ARBA" id="ARBA00022723"/>
    </source>
</evidence>
<keyword evidence="6" id="KW-0342">GTP-binding</keyword>
<dbReference type="InterPro" id="IPR013482">
    <property type="entry name" value="Molybde_CF_guanTrfase"/>
</dbReference>
<dbReference type="Gene3D" id="3.90.550.10">
    <property type="entry name" value="Spore Coat Polysaccharide Biosynthesis Protein SpsA, Chain A"/>
    <property type="match status" value="1"/>
</dbReference>
<dbReference type="PANTHER" id="PTHR19136:SF81">
    <property type="entry name" value="MOLYBDENUM COFACTOR GUANYLYLTRANSFERASE"/>
    <property type="match status" value="1"/>
</dbReference>
<dbReference type="InterPro" id="IPR029044">
    <property type="entry name" value="Nucleotide-diphossugar_trans"/>
</dbReference>
<evidence type="ECO:0000256" key="6">
    <source>
        <dbReference type="ARBA" id="ARBA00023134"/>
    </source>
</evidence>
<keyword evidence="3" id="KW-0479">Metal-binding</keyword>
<dbReference type="GO" id="GO:0046872">
    <property type="term" value="F:metal ion binding"/>
    <property type="evidence" value="ECO:0007669"/>
    <property type="project" value="UniProtKB-KW"/>
</dbReference>
<keyword evidence="1" id="KW-0963">Cytoplasm</keyword>
<evidence type="ECO:0000313" key="10">
    <source>
        <dbReference type="Proteomes" id="UP000682416"/>
    </source>
</evidence>
<gene>
    <name evidence="9" type="ORF">KGD82_17270</name>
</gene>
<keyword evidence="7" id="KW-0501">Molybdenum cofactor biosynthesis</keyword>
<accession>A0A975L779</accession>
<dbReference type="AlphaFoldDB" id="A0A975L779"/>
<protein>
    <submittedName>
        <fullName evidence="9">Molybdenum cofactor guanylyltransferase</fullName>
    </submittedName>
</protein>
<evidence type="ECO:0000256" key="5">
    <source>
        <dbReference type="ARBA" id="ARBA00022842"/>
    </source>
</evidence>
<dbReference type="Pfam" id="PF12804">
    <property type="entry name" value="NTP_transf_3"/>
    <property type="match status" value="1"/>
</dbReference>
<evidence type="ECO:0000256" key="4">
    <source>
        <dbReference type="ARBA" id="ARBA00022741"/>
    </source>
</evidence>
<keyword evidence="10" id="KW-1185">Reference proteome</keyword>
<dbReference type="CDD" id="cd02503">
    <property type="entry name" value="MobA"/>
    <property type="match status" value="1"/>
</dbReference>
<evidence type="ECO:0000256" key="7">
    <source>
        <dbReference type="ARBA" id="ARBA00023150"/>
    </source>
</evidence>
<dbReference type="InterPro" id="IPR025877">
    <property type="entry name" value="MobA-like_NTP_Trfase"/>
</dbReference>
<dbReference type="GO" id="GO:0006777">
    <property type="term" value="P:Mo-molybdopterin cofactor biosynthetic process"/>
    <property type="evidence" value="ECO:0007669"/>
    <property type="project" value="UniProtKB-KW"/>
</dbReference>
<dbReference type="GO" id="GO:0005525">
    <property type="term" value="F:GTP binding"/>
    <property type="evidence" value="ECO:0007669"/>
    <property type="project" value="UniProtKB-KW"/>
</dbReference>
<dbReference type="GO" id="GO:0016779">
    <property type="term" value="F:nucleotidyltransferase activity"/>
    <property type="evidence" value="ECO:0007669"/>
    <property type="project" value="UniProtKB-KW"/>
</dbReference>
<keyword evidence="2" id="KW-0808">Transferase</keyword>
<organism evidence="9 10">
    <name type="scientific">Nocardiopsis eucommiae</name>
    <dbReference type="NCBI Taxonomy" id="2831970"/>
    <lineage>
        <taxon>Bacteria</taxon>
        <taxon>Bacillati</taxon>
        <taxon>Actinomycetota</taxon>
        <taxon>Actinomycetes</taxon>
        <taxon>Streptosporangiales</taxon>
        <taxon>Nocardiopsidaceae</taxon>
        <taxon>Nocardiopsis</taxon>
    </lineage>
</organism>
<dbReference type="EMBL" id="CP074402">
    <property type="protein sequence ID" value="QVJ00476.1"/>
    <property type="molecule type" value="Genomic_DNA"/>
</dbReference>
<reference evidence="9" key="1">
    <citation type="submission" date="2021-05" db="EMBL/GenBank/DDBJ databases">
        <authorList>
            <person name="Kaiqin L."/>
            <person name="Jian G."/>
        </authorList>
    </citation>
    <scope>NUCLEOTIDE SEQUENCE</scope>
    <source>
        <strain evidence="9">HDS5</strain>
    </source>
</reference>
<name>A0A975L779_9ACTN</name>
<keyword evidence="9" id="KW-0548">Nucleotidyltransferase</keyword>
<dbReference type="RefSeq" id="WP_378741746.1">
    <property type="nucleotide sequence ID" value="NZ_CBDRIY010000009.1"/>
</dbReference>
<keyword evidence="5" id="KW-0460">Magnesium</keyword>
<proteinExistence type="predicted"/>
<evidence type="ECO:0000259" key="8">
    <source>
        <dbReference type="Pfam" id="PF12804"/>
    </source>
</evidence>
<feature type="domain" description="MobA-like NTP transferase" evidence="8">
    <location>
        <begin position="7"/>
        <end position="161"/>
    </location>
</feature>
<evidence type="ECO:0000256" key="2">
    <source>
        <dbReference type="ARBA" id="ARBA00022679"/>
    </source>
</evidence>